<feature type="transmembrane region" description="Helical" evidence="2">
    <location>
        <begin position="120"/>
        <end position="138"/>
    </location>
</feature>
<keyword evidence="2" id="KW-0472">Membrane</keyword>
<dbReference type="OrthoDB" id="10404716at2759"/>
<feature type="region of interest" description="Disordered" evidence="1">
    <location>
        <begin position="1038"/>
        <end position="1067"/>
    </location>
</feature>
<dbReference type="VEuPathDB" id="AmoebaDB:NAEGRDRAFT_53233"/>
<reference evidence="3 4" key="1">
    <citation type="journal article" date="2010" name="Cell">
        <title>The genome of Naegleria gruberi illuminates early eukaryotic versatility.</title>
        <authorList>
            <person name="Fritz-Laylin L.K."/>
            <person name="Prochnik S.E."/>
            <person name="Ginger M.L."/>
            <person name="Dacks J.B."/>
            <person name="Carpenter M.L."/>
            <person name="Field M.C."/>
            <person name="Kuo A."/>
            <person name="Paredez A."/>
            <person name="Chapman J."/>
            <person name="Pham J."/>
            <person name="Shu S."/>
            <person name="Neupane R."/>
            <person name="Cipriano M."/>
            <person name="Mancuso J."/>
            <person name="Tu H."/>
            <person name="Salamov A."/>
            <person name="Lindquist E."/>
            <person name="Shapiro H."/>
            <person name="Lucas S."/>
            <person name="Grigoriev I.V."/>
            <person name="Cande W.Z."/>
            <person name="Fulton C."/>
            <person name="Rokhsar D.S."/>
            <person name="Dawson S.C."/>
        </authorList>
    </citation>
    <scope>NUCLEOTIDE SEQUENCE [LARGE SCALE GENOMIC DNA]</scope>
    <source>
        <strain evidence="3 4">NEG-M</strain>
    </source>
</reference>
<feature type="transmembrane region" description="Helical" evidence="2">
    <location>
        <begin position="89"/>
        <end position="108"/>
    </location>
</feature>
<name>D2VYD5_NAEGR</name>
<gene>
    <name evidence="3" type="ORF">NAEGRDRAFT_53233</name>
</gene>
<dbReference type="KEGG" id="ngr:NAEGRDRAFT_53233"/>
<sequence>MQQDKDITTPPTTTTSEQKSFNTKTWSKQVIKKTSYGVGVGALMGLTLGLLRKRFNASSFLNRWSIGVKPLRMSETVVTTGSVQPPTSIFNTTVALAGNVGISCYVYFSVEEYLHLSNLIPSQFISHFVTAFGLYSSITFFKRLMLSNAGNKGLAVPYYLLRSMAGGLGAGTAAMSLSLLGLYIEHRIQLYKLKNNLTADEYREMMGISKEEEEKTFMAKIEERLPVWLTVPSSQNRNALDEIRKYHSLSSTTTPGGASGSEWTGRPQEQEIFNAIYNCSSKSLPGSPSLDTFLDSAQLQQLDNLARCEKQFCRGTTPSNESIAAQWLNDFSNVGEHRLTHFIQSHSNLVVYLPDYPYPVFVFNLGYLNNICQQVSVLESRRMLSLALPHLEIGTLLNSEVVVTDLPFANSATYPTLYLDIPLPSSYNGHFKKYVPSPETLPTLKTLRESYAFQRSVPLTLDIERAFKLAQAVPYFFGSKRSNLATQVLRECYSIEPHSIYVYCMIYICLFGYTFQPNGKEVSALDLIIRQALFECSTIDAIVLLRASIKLLEFPEGAKGNWVKVSAREFNAVKMKILEYIDDKFTRMFYKLFNSPESDLLNYTGFLLIANLIRSSRLVVDDENQVLRALRQYLIINADVIIAEKSKMTVPEHMAERIQQIPVTREIYSQKKQIPKKQIEVFQERYGRIFFRISRYSQLVEDAICYMIAGIRWHSFGDNALSMLQYLYEDLNHVGVITEFSFDTFCYMVESHRDPTTMLNRTIKQVSNGKGGNRNISQNMLTFKSTAGNGVMYPREIMLSYNCFDNRHYFQTFHLSSVGKGVRLNDLSNYASYHALRMKENRVINRFLTFDMKIFQSFIRDVDAIQTNKFDRILIKAHNSHDESLATSYNLITRHNNLLANCENKYRNGYVHDCVMPYNFNHLIQILKKQVFAMQHPQFINKLNKDIEIAERKAKRLARQQARRGSIASSSSSTESNHHNFNGVGMDFQGQGHVEIASLSVAVAPTPNILPMMANVFNCSNNQTSRILAAHNRTMMMSQSNQGCSSSGYNTPSVTNQNSKQGTKRTRESKEFQFVFEDGINSNRAGRAKKKKESIQGQNLTLEQQIRENADLLSLSGASNIERTVELNVQQAPPSNFQIPTTTFRPKHFVNFLVYKAADEFHCSSPNVGPSEVVLDEINLPLYICRPSHISPSRFLEMMDISSILKVSMRQFCDILNGDEVLVGFKDSIKVRGVPQRDLNDPTLHFIDETQRDPEDIDWESFNVDAFCDRVAEEEMKKQQQNQEVYMQQVMMKQFEMMHQQPANMLEDEGSVFDLLISSPLGANMMHQNSMISGNVEEMFNSFLDPIVEEMNELEEAGQCDLFKYDEFQPHP</sequence>
<evidence type="ECO:0000313" key="4">
    <source>
        <dbReference type="Proteomes" id="UP000006671"/>
    </source>
</evidence>
<keyword evidence="4" id="KW-1185">Reference proteome</keyword>
<dbReference type="InParanoid" id="D2VYD5"/>
<evidence type="ECO:0000313" key="3">
    <source>
        <dbReference type="EMBL" id="EFC38188.1"/>
    </source>
</evidence>
<proteinExistence type="predicted"/>
<feature type="transmembrane region" description="Helical" evidence="2">
    <location>
        <begin position="159"/>
        <end position="184"/>
    </location>
</feature>
<dbReference type="Proteomes" id="UP000006671">
    <property type="component" value="Unassembled WGS sequence"/>
</dbReference>
<dbReference type="RefSeq" id="XP_002670932.1">
    <property type="nucleotide sequence ID" value="XM_002670886.1"/>
</dbReference>
<protein>
    <submittedName>
        <fullName evidence="3">Predicted protein</fullName>
    </submittedName>
</protein>
<dbReference type="EMBL" id="GG738910">
    <property type="protein sequence ID" value="EFC38188.1"/>
    <property type="molecule type" value="Genomic_DNA"/>
</dbReference>
<evidence type="ECO:0000256" key="2">
    <source>
        <dbReference type="SAM" id="Phobius"/>
    </source>
</evidence>
<accession>D2VYD5</accession>
<keyword evidence="2" id="KW-1133">Transmembrane helix</keyword>
<feature type="region of interest" description="Disordered" evidence="1">
    <location>
        <begin position="1"/>
        <end position="20"/>
    </location>
</feature>
<organism evidence="4">
    <name type="scientific">Naegleria gruberi</name>
    <name type="common">Amoeba</name>
    <dbReference type="NCBI Taxonomy" id="5762"/>
    <lineage>
        <taxon>Eukaryota</taxon>
        <taxon>Discoba</taxon>
        <taxon>Heterolobosea</taxon>
        <taxon>Tetramitia</taxon>
        <taxon>Eutetramitia</taxon>
        <taxon>Vahlkampfiidae</taxon>
        <taxon>Naegleria</taxon>
    </lineage>
</organism>
<feature type="compositionally biased region" description="Polar residues" evidence="1">
    <location>
        <begin position="1038"/>
        <end position="1061"/>
    </location>
</feature>
<evidence type="ECO:0000256" key="1">
    <source>
        <dbReference type="SAM" id="MobiDB-lite"/>
    </source>
</evidence>
<dbReference type="GeneID" id="8853870"/>
<keyword evidence="2" id="KW-0812">Transmembrane</keyword>